<dbReference type="InParanoid" id="W7X7H1"/>
<comment type="subcellular location">
    <subcellularLocation>
        <location evidence="1">Mitochondrion inner membrane</location>
        <topology evidence="1">Peripheral membrane protein</topology>
        <orientation evidence="1">Intermembrane side</orientation>
    </subcellularLocation>
</comment>
<dbReference type="GO" id="GO:0005743">
    <property type="term" value="C:mitochondrial inner membrane"/>
    <property type="evidence" value="ECO:0007669"/>
    <property type="project" value="UniProtKB-SubCell"/>
</dbReference>
<name>W7X7H1_TETTS</name>
<dbReference type="EMBL" id="GG662622">
    <property type="protein sequence ID" value="EWS73297.1"/>
    <property type="molecule type" value="Genomic_DNA"/>
</dbReference>
<dbReference type="Pfam" id="PF02953">
    <property type="entry name" value="zf-Tim10_DDP"/>
    <property type="match status" value="1"/>
</dbReference>
<dbReference type="InterPro" id="IPR004217">
    <property type="entry name" value="Tim10-like"/>
</dbReference>
<evidence type="ECO:0000313" key="3">
    <source>
        <dbReference type="EMBL" id="EWS73297.1"/>
    </source>
</evidence>
<keyword evidence="1" id="KW-0999">Mitochondrion inner membrane</keyword>
<keyword evidence="1" id="KW-0143">Chaperone</keyword>
<protein>
    <recommendedName>
        <fullName evidence="1">Mitochondrial import inner membrane translocase subunit</fullName>
    </recommendedName>
</protein>
<dbReference type="KEGG" id="tet:TTHERM_000470409"/>
<dbReference type="GO" id="GO:0015031">
    <property type="term" value="P:protein transport"/>
    <property type="evidence" value="ECO:0007669"/>
    <property type="project" value="UniProtKB-KW"/>
</dbReference>
<keyword evidence="1" id="KW-0653">Protein transport</keyword>
<keyword evidence="1" id="KW-0811">Translocation</keyword>
<dbReference type="SUPFAM" id="SSF144122">
    <property type="entry name" value="Tim10-like"/>
    <property type="match status" value="1"/>
</dbReference>
<organism evidence="3 4">
    <name type="scientific">Tetrahymena thermophila (strain SB210)</name>
    <dbReference type="NCBI Taxonomy" id="312017"/>
    <lineage>
        <taxon>Eukaryota</taxon>
        <taxon>Sar</taxon>
        <taxon>Alveolata</taxon>
        <taxon>Ciliophora</taxon>
        <taxon>Intramacronucleata</taxon>
        <taxon>Oligohymenophorea</taxon>
        <taxon>Hymenostomatida</taxon>
        <taxon>Tetrahymenina</taxon>
        <taxon>Tetrahymenidae</taxon>
        <taxon>Tetrahymena</taxon>
    </lineage>
</organism>
<keyword evidence="1" id="KW-0813">Transport</keyword>
<keyword evidence="1" id="KW-1015">Disulfide bond</keyword>
<evidence type="ECO:0000313" key="4">
    <source>
        <dbReference type="Proteomes" id="UP000009168"/>
    </source>
</evidence>
<comment type="domain">
    <text evidence="1">The twin CX3C motif contains 4 conserved Cys residues that form 2 disulfide bonds in the mitochondrial intermembrane space.</text>
</comment>
<comment type="subunit">
    <text evidence="1">Heterohexamer.</text>
</comment>
<keyword evidence="1" id="KW-0472">Membrane</keyword>
<dbReference type="Proteomes" id="UP000009168">
    <property type="component" value="Unassembled WGS sequence"/>
</dbReference>
<dbReference type="FunCoup" id="W7X7H1">
    <property type="interactions" value="408"/>
</dbReference>
<dbReference type="RefSeq" id="XP_012654146.1">
    <property type="nucleotide sequence ID" value="XM_012798692.1"/>
</dbReference>
<keyword evidence="4" id="KW-1185">Reference proteome</keyword>
<evidence type="ECO:0000259" key="2">
    <source>
        <dbReference type="Pfam" id="PF02953"/>
    </source>
</evidence>
<dbReference type="GeneID" id="24439138"/>
<dbReference type="InterPro" id="IPR035427">
    <property type="entry name" value="Tim10-like_dom_sf"/>
</dbReference>
<evidence type="ECO:0000256" key="1">
    <source>
        <dbReference type="RuleBase" id="RU367043"/>
    </source>
</evidence>
<gene>
    <name evidence="3" type="ORF">TTHERM_000470409</name>
</gene>
<reference evidence="4" key="1">
    <citation type="journal article" date="2006" name="PLoS Biol.">
        <title>Macronuclear genome sequence of the ciliate Tetrahymena thermophila, a model eukaryote.</title>
        <authorList>
            <person name="Eisen J.A."/>
            <person name="Coyne R.S."/>
            <person name="Wu M."/>
            <person name="Wu D."/>
            <person name="Thiagarajan M."/>
            <person name="Wortman J.R."/>
            <person name="Badger J.H."/>
            <person name="Ren Q."/>
            <person name="Amedeo P."/>
            <person name="Jones K.M."/>
            <person name="Tallon L.J."/>
            <person name="Delcher A.L."/>
            <person name="Salzberg S.L."/>
            <person name="Silva J.C."/>
            <person name="Haas B.J."/>
            <person name="Majoros W.H."/>
            <person name="Farzad M."/>
            <person name="Carlton J.M."/>
            <person name="Smith R.K. Jr."/>
            <person name="Garg J."/>
            <person name="Pearlman R.E."/>
            <person name="Karrer K.M."/>
            <person name="Sun L."/>
            <person name="Manning G."/>
            <person name="Elde N.C."/>
            <person name="Turkewitz A.P."/>
            <person name="Asai D.J."/>
            <person name="Wilkes D.E."/>
            <person name="Wang Y."/>
            <person name="Cai H."/>
            <person name="Collins K."/>
            <person name="Stewart B.A."/>
            <person name="Lee S.R."/>
            <person name="Wilamowska K."/>
            <person name="Weinberg Z."/>
            <person name="Ruzzo W.L."/>
            <person name="Wloga D."/>
            <person name="Gaertig J."/>
            <person name="Frankel J."/>
            <person name="Tsao C.-C."/>
            <person name="Gorovsky M.A."/>
            <person name="Keeling P.J."/>
            <person name="Waller R.F."/>
            <person name="Patron N.J."/>
            <person name="Cherry J.M."/>
            <person name="Stover N.A."/>
            <person name="Krieger C.J."/>
            <person name="del Toro C."/>
            <person name="Ryder H.F."/>
            <person name="Williamson S.C."/>
            <person name="Barbeau R.A."/>
            <person name="Hamilton E.P."/>
            <person name="Orias E."/>
        </authorList>
    </citation>
    <scope>NUCLEOTIDE SEQUENCE [LARGE SCALE GENOMIC DNA]</scope>
    <source>
        <strain evidence="4">SB210</strain>
    </source>
</reference>
<sequence length="90" mass="10422">MSKQSNLSEDYVDLYQAYKVMQKTCVYKCLEDVSKPILNVAEQSCMHRCIVKYRHALGVGTKMFLQFENEIKKANDLSKTYPIAQNPLQL</sequence>
<dbReference type="Gene3D" id="1.10.287.810">
    <property type="entry name" value="Mitochondrial import inner membrane translocase subunit tim13 like domains"/>
    <property type="match status" value="1"/>
</dbReference>
<feature type="domain" description="Tim10-like" evidence="2">
    <location>
        <begin position="16"/>
        <end position="54"/>
    </location>
</feature>
<proteinExistence type="inferred from homology"/>
<accession>W7X7H1</accession>
<comment type="similarity">
    <text evidence="1">Belongs to the small Tim family.</text>
</comment>
<dbReference type="AlphaFoldDB" id="W7X7H1"/>
<keyword evidence="1" id="KW-0496">Mitochondrion</keyword>
<comment type="function">
    <text evidence="1">Mitochondrial intermembrane chaperone that participates in the import and insertion of some multi-pass transmembrane proteins into the mitochondrial inner membrane. Also required for the transfer of beta-barrel precursors from the TOM complex to the sorting and assembly machinery (SAM complex) of the outer membrane. Acts as a chaperone-like protein that protects the hydrophobic precursors from aggregation and guide them through the mitochondrial intermembrane space.</text>
</comment>